<dbReference type="Proteomes" id="UP000008206">
    <property type="component" value="Chromosome"/>
</dbReference>
<proteinExistence type="predicted"/>
<dbReference type="eggNOG" id="ENOG5030QE3">
    <property type="taxonomic scope" value="Bacteria"/>
</dbReference>
<accession>E0U6H8</accession>
<dbReference type="STRING" id="497965.Cyan7822_1630"/>
<protein>
    <submittedName>
        <fullName evidence="2">Uncharacterized protein</fullName>
    </submittedName>
</protein>
<keyword evidence="1" id="KW-0472">Membrane</keyword>
<dbReference type="RefSeq" id="WP_013321728.1">
    <property type="nucleotide sequence ID" value="NC_014501.1"/>
</dbReference>
<gene>
    <name evidence="2" type="ordered locus">Cyan7822_1630</name>
</gene>
<evidence type="ECO:0000313" key="2">
    <source>
        <dbReference type="EMBL" id="ADN13621.1"/>
    </source>
</evidence>
<feature type="transmembrane region" description="Helical" evidence="1">
    <location>
        <begin position="12"/>
        <end position="38"/>
    </location>
</feature>
<dbReference type="EMBL" id="CP002198">
    <property type="protein sequence ID" value="ADN13621.1"/>
    <property type="molecule type" value="Genomic_DNA"/>
</dbReference>
<evidence type="ECO:0000313" key="3">
    <source>
        <dbReference type="Proteomes" id="UP000008206"/>
    </source>
</evidence>
<dbReference type="AlphaFoldDB" id="E0U6H8"/>
<reference evidence="3" key="1">
    <citation type="journal article" date="2011" name="MBio">
        <title>Novel metabolic attributes of the genus Cyanothece, comprising a group of unicellular nitrogen-fixing Cyanobacteria.</title>
        <authorList>
            <person name="Bandyopadhyay A."/>
            <person name="Elvitigala T."/>
            <person name="Welsh E."/>
            <person name="Stockel J."/>
            <person name="Liberton M."/>
            <person name="Min H."/>
            <person name="Sherman L.A."/>
            <person name="Pakrasi H.B."/>
        </authorList>
    </citation>
    <scope>NUCLEOTIDE SEQUENCE [LARGE SCALE GENOMIC DNA]</scope>
    <source>
        <strain evidence="3">PCC 7822</strain>
    </source>
</reference>
<keyword evidence="3" id="KW-1185">Reference proteome</keyword>
<evidence type="ECO:0000256" key="1">
    <source>
        <dbReference type="SAM" id="Phobius"/>
    </source>
</evidence>
<feature type="transmembrane region" description="Helical" evidence="1">
    <location>
        <begin position="44"/>
        <end position="65"/>
    </location>
</feature>
<keyword evidence="1" id="KW-1133">Transmembrane helix</keyword>
<sequence>MNRKAFNPVIIPLLYSSVLLLILPFTYQAVYGLTILLHWSLPQFIVTVITIILGVFTAVCVYDVIGDSKDFLWLLKNFKGWLKDIWQTIKRYILFLAHRHIIKPHLKKIVNEYKNTPNLLKEGWKYHCFEEVLLEHGVFMFAQRDLLKQAKNPDLVYVEGYTLFKDPKTSVMIMTHAWMATPNQALALDVLNREPGICYFGVPFSRQWISQILRDRKQRGEKECLIFDVGTPEGLHILKYGLPTEAIASHK</sequence>
<dbReference type="OrthoDB" id="428592at2"/>
<dbReference type="KEGG" id="cyj:Cyan7822_1630"/>
<keyword evidence="1" id="KW-0812">Transmembrane</keyword>
<dbReference type="HOGENOM" id="CLU_1101464_0_0_3"/>
<name>E0U6H8_GLOV7</name>
<organism evidence="2 3">
    <name type="scientific">Gloeothece verrucosa (strain PCC 7822)</name>
    <name type="common">Cyanothece sp. (strain PCC 7822)</name>
    <dbReference type="NCBI Taxonomy" id="497965"/>
    <lineage>
        <taxon>Bacteria</taxon>
        <taxon>Bacillati</taxon>
        <taxon>Cyanobacteriota</taxon>
        <taxon>Cyanophyceae</taxon>
        <taxon>Oscillatoriophycideae</taxon>
        <taxon>Chroococcales</taxon>
        <taxon>Aphanothecaceae</taxon>
        <taxon>Gloeothece</taxon>
        <taxon>Gloeothece verrucosa</taxon>
    </lineage>
</organism>